<accession>D9PJ98</accession>
<sequence length="103" mass="12053">MIQKDENIYMLLKDLNIVDETGIDEIETYVEKLKDFAKENKYVKIQNYDSKEAVDLLKSIDIKTIKADIKTISLNPLFELKGKKDDKYYLQPTKFACDKLKQA</sequence>
<gene>
    <name evidence="1" type="ORF">LDC_1607</name>
</gene>
<evidence type="ECO:0000313" key="1">
    <source>
        <dbReference type="EMBL" id="EFK96375.1"/>
    </source>
</evidence>
<dbReference type="EMBL" id="ADZX01000504">
    <property type="protein sequence ID" value="EFK96375.1"/>
    <property type="molecule type" value="Genomic_DNA"/>
</dbReference>
<reference evidence="1" key="1">
    <citation type="submission" date="2010-07" db="EMBL/GenBank/DDBJ databases">
        <authorList>
            <consortium name="CONSOLIDER consortium CSD2007-00005"/>
            <person name="Guazzaroni M.-E."/>
            <person name="Richter M."/>
            <person name="Garcia-Salamanca A."/>
            <person name="Yarza P."/>
            <person name="Ferrer M."/>
        </authorList>
    </citation>
    <scope>NUCLEOTIDE SEQUENCE</scope>
</reference>
<name>D9PJ98_9ZZZZ</name>
<organism evidence="1">
    <name type="scientific">sediment metagenome</name>
    <dbReference type="NCBI Taxonomy" id="749907"/>
    <lineage>
        <taxon>unclassified sequences</taxon>
        <taxon>metagenomes</taxon>
        <taxon>ecological metagenomes</taxon>
    </lineage>
</organism>
<proteinExistence type="predicted"/>
<comment type="caution">
    <text evidence="1">The sequence shown here is derived from an EMBL/GenBank/DDBJ whole genome shotgun (WGS) entry which is preliminary data.</text>
</comment>
<reference evidence="1" key="2">
    <citation type="journal article" date="2011" name="Microb. Ecol.">
        <title>Taxonomic and Functional Metagenomic Profiling of the Microbial Community in the Anoxic Sediment of a Sub-saline Shallow Lake (Laguna de Carrizo, Central Spain).</title>
        <authorList>
            <person name="Ferrer M."/>
            <person name="Guazzaroni M.E."/>
            <person name="Richter M."/>
            <person name="Garcia-Salamanca A."/>
            <person name="Yarza P."/>
            <person name="Suarez-Suarez A."/>
            <person name="Solano J."/>
            <person name="Alcaide M."/>
            <person name="van Dillewijn P."/>
            <person name="Molina-Henares M.A."/>
            <person name="Lopez-Cortes N."/>
            <person name="Al-Ramahi Y."/>
            <person name="Guerrero C."/>
            <person name="Acosta A."/>
            <person name="de Eugenio L.I."/>
            <person name="Martinez V."/>
            <person name="Marques S."/>
            <person name="Rojo F."/>
            <person name="Santero E."/>
            <person name="Genilloud O."/>
            <person name="Perez-Perez J."/>
            <person name="Rossello-Mora R."/>
            <person name="Ramos J.L."/>
        </authorList>
    </citation>
    <scope>NUCLEOTIDE SEQUENCE</scope>
</reference>
<protein>
    <submittedName>
        <fullName evidence="1">Uncharacterized protein</fullName>
    </submittedName>
</protein>
<dbReference type="AlphaFoldDB" id="D9PJ98"/>